<evidence type="ECO:0000313" key="1">
    <source>
        <dbReference type="EnsemblPlants" id="QL10p048098:mrna"/>
    </source>
</evidence>
<name>A0A7N2RCF7_QUELO</name>
<dbReference type="InParanoid" id="A0A7N2RCF7"/>
<sequence>MKARILDHNELIAAPIEENIDDDILVMENPPTIPKPNVDTDVHASTSVVLTCVQGNESFEEQQGEEIVPKESIMLEGAHDVKVEVVECASSQPSTVLEDLHLGEVEEVKTTVLPMVHKVQEEITLIPHIDFVIPNEFDVVEFKVPRIGN</sequence>
<reference evidence="1 2" key="1">
    <citation type="journal article" date="2016" name="G3 (Bethesda)">
        <title>First Draft Assembly and Annotation of the Genome of a California Endemic Oak Quercus lobata Nee (Fagaceae).</title>
        <authorList>
            <person name="Sork V.L."/>
            <person name="Fitz-Gibbon S.T."/>
            <person name="Puiu D."/>
            <person name="Crepeau M."/>
            <person name="Gugger P.F."/>
            <person name="Sherman R."/>
            <person name="Stevens K."/>
            <person name="Langley C.H."/>
            <person name="Pellegrini M."/>
            <person name="Salzberg S.L."/>
        </authorList>
    </citation>
    <scope>NUCLEOTIDE SEQUENCE [LARGE SCALE GENOMIC DNA]</scope>
    <source>
        <strain evidence="1 2">cv. SW786</strain>
    </source>
</reference>
<organism evidence="1 2">
    <name type="scientific">Quercus lobata</name>
    <name type="common">Valley oak</name>
    <dbReference type="NCBI Taxonomy" id="97700"/>
    <lineage>
        <taxon>Eukaryota</taxon>
        <taxon>Viridiplantae</taxon>
        <taxon>Streptophyta</taxon>
        <taxon>Embryophyta</taxon>
        <taxon>Tracheophyta</taxon>
        <taxon>Spermatophyta</taxon>
        <taxon>Magnoliopsida</taxon>
        <taxon>eudicotyledons</taxon>
        <taxon>Gunneridae</taxon>
        <taxon>Pentapetalae</taxon>
        <taxon>rosids</taxon>
        <taxon>fabids</taxon>
        <taxon>Fagales</taxon>
        <taxon>Fagaceae</taxon>
        <taxon>Quercus</taxon>
    </lineage>
</organism>
<dbReference type="Proteomes" id="UP000594261">
    <property type="component" value="Chromosome 10"/>
</dbReference>
<proteinExistence type="predicted"/>
<protein>
    <submittedName>
        <fullName evidence="1">Uncharacterized protein</fullName>
    </submittedName>
</protein>
<reference evidence="1" key="2">
    <citation type="submission" date="2021-01" db="UniProtKB">
        <authorList>
            <consortium name="EnsemblPlants"/>
        </authorList>
    </citation>
    <scope>IDENTIFICATION</scope>
</reference>
<evidence type="ECO:0000313" key="2">
    <source>
        <dbReference type="Proteomes" id="UP000594261"/>
    </source>
</evidence>
<keyword evidence="2" id="KW-1185">Reference proteome</keyword>
<dbReference type="EnsemblPlants" id="QL10p048098:mrna">
    <property type="protein sequence ID" value="QL10p048098:mrna"/>
    <property type="gene ID" value="QL10p048098"/>
</dbReference>
<dbReference type="Gramene" id="QL10p048098:mrna">
    <property type="protein sequence ID" value="QL10p048098:mrna"/>
    <property type="gene ID" value="QL10p048098"/>
</dbReference>
<dbReference type="EMBL" id="LRBV02000010">
    <property type="status" value="NOT_ANNOTATED_CDS"/>
    <property type="molecule type" value="Genomic_DNA"/>
</dbReference>
<accession>A0A7N2RCF7</accession>
<dbReference type="AlphaFoldDB" id="A0A7N2RCF7"/>